<dbReference type="InterPro" id="IPR000743">
    <property type="entry name" value="Glyco_hydro_28"/>
</dbReference>
<comment type="subcellular location">
    <subcellularLocation>
        <location evidence="1">Secreted</location>
        <location evidence="1">Cell wall</location>
    </subcellularLocation>
</comment>
<dbReference type="Pfam" id="PF00295">
    <property type="entry name" value="Glyco_hydro_28"/>
    <property type="match status" value="1"/>
</dbReference>
<evidence type="ECO:0000256" key="2">
    <source>
        <dbReference type="ARBA" id="ARBA00008834"/>
    </source>
</evidence>
<keyword evidence="6 9" id="KW-0326">Glycosidase</keyword>
<evidence type="ECO:0000256" key="5">
    <source>
        <dbReference type="ARBA" id="ARBA00022801"/>
    </source>
</evidence>
<dbReference type="SUPFAM" id="SSF51126">
    <property type="entry name" value="Pectin lyase-like"/>
    <property type="match status" value="1"/>
</dbReference>
<sequence>MAATSFPFQNVFVRRVTCGPGHGISVGSLGKSKDEPVIGISVVNCTLINNMNGVRVKTWPASMEGLASDMHFDDIVMVNVSNPVLIDQGYCAHNKCNAKSYKHDRAILF</sequence>
<evidence type="ECO:0000256" key="3">
    <source>
        <dbReference type="ARBA" id="ARBA00022512"/>
    </source>
</evidence>
<dbReference type="InterPro" id="IPR000408">
    <property type="entry name" value="Reg_chr_condens"/>
</dbReference>
<comment type="caution">
    <text evidence="10">The sequence shown here is derived from an EMBL/GenBank/DDBJ whole genome shotgun (WGS) entry which is preliminary data.</text>
</comment>
<dbReference type="Gramene" id="OMO79351">
    <property type="protein sequence ID" value="OMO79351"/>
    <property type="gene ID" value="CCACVL1_13732"/>
</dbReference>
<dbReference type="PROSITE" id="PS00502">
    <property type="entry name" value="POLYGALACTURONASE"/>
    <property type="match status" value="1"/>
</dbReference>
<evidence type="ECO:0000256" key="7">
    <source>
        <dbReference type="ARBA" id="ARBA00023316"/>
    </source>
</evidence>
<organism evidence="10 11">
    <name type="scientific">Corchorus capsularis</name>
    <name type="common">Jute</name>
    <dbReference type="NCBI Taxonomy" id="210143"/>
    <lineage>
        <taxon>Eukaryota</taxon>
        <taxon>Viridiplantae</taxon>
        <taxon>Streptophyta</taxon>
        <taxon>Embryophyta</taxon>
        <taxon>Tracheophyta</taxon>
        <taxon>Spermatophyta</taxon>
        <taxon>Magnoliopsida</taxon>
        <taxon>eudicotyledons</taxon>
        <taxon>Gunneridae</taxon>
        <taxon>Pentapetalae</taxon>
        <taxon>rosids</taxon>
        <taxon>malvids</taxon>
        <taxon>Malvales</taxon>
        <taxon>Malvaceae</taxon>
        <taxon>Grewioideae</taxon>
        <taxon>Apeibeae</taxon>
        <taxon>Corchorus</taxon>
    </lineage>
</organism>
<dbReference type="STRING" id="210143.A0A1R3IA14"/>
<evidence type="ECO:0000256" key="1">
    <source>
        <dbReference type="ARBA" id="ARBA00004191"/>
    </source>
</evidence>
<dbReference type="PANTHER" id="PTHR31375">
    <property type="match status" value="1"/>
</dbReference>
<dbReference type="InterPro" id="IPR012334">
    <property type="entry name" value="Pectin_lyas_fold"/>
</dbReference>
<evidence type="ECO:0000313" key="10">
    <source>
        <dbReference type="EMBL" id="OMO79351.1"/>
    </source>
</evidence>
<dbReference type="InterPro" id="IPR011050">
    <property type="entry name" value="Pectin_lyase_fold/virulence"/>
</dbReference>
<dbReference type="Gene3D" id="2.160.20.10">
    <property type="entry name" value="Single-stranded right-handed beta-helix, Pectin lyase-like"/>
    <property type="match status" value="1"/>
</dbReference>
<dbReference type="GO" id="GO:0071555">
    <property type="term" value="P:cell wall organization"/>
    <property type="evidence" value="ECO:0007669"/>
    <property type="project" value="UniProtKB-KW"/>
</dbReference>
<evidence type="ECO:0000256" key="6">
    <source>
        <dbReference type="ARBA" id="ARBA00023295"/>
    </source>
</evidence>
<proteinExistence type="inferred from homology"/>
<dbReference type="GO" id="GO:0004650">
    <property type="term" value="F:polygalacturonase activity"/>
    <property type="evidence" value="ECO:0007669"/>
    <property type="project" value="InterPro"/>
</dbReference>
<keyword evidence="5 9" id="KW-0378">Hydrolase</keyword>
<name>A0A1R3IA14_COCAP</name>
<keyword evidence="11" id="KW-1185">Reference proteome</keyword>
<evidence type="ECO:0000256" key="8">
    <source>
        <dbReference type="PROSITE-ProRule" id="PRU10052"/>
    </source>
</evidence>
<dbReference type="PROSITE" id="PS00626">
    <property type="entry name" value="RCC1_2"/>
    <property type="match status" value="1"/>
</dbReference>
<dbReference type="GO" id="GO:0005975">
    <property type="term" value="P:carbohydrate metabolic process"/>
    <property type="evidence" value="ECO:0007669"/>
    <property type="project" value="InterPro"/>
</dbReference>
<dbReference type="OrthoDB" id="187139at2759"/>
<feature type="active site" evidence="8">
    <location>
        <position position="22"/>
    </location>
</feature>
<reference evidence="10 11" key="1">
    <citation type="submission" date="2013-09" db="EMBL/GenBank/DDBJ databases">
        <title>Corchorus capsularis genome sequencing.</title>
        <authorList>
            <person name="Alam M."/>
            <person name="Haque M.S."/>
            <person name="Islam M.S."/>
            <person name="Emdad E.M."/>
            <person name="Islam M.M."/>
            <person name="Ahmed B."/>
            <person name="Halim A."/>
            <person name="Hossen Q.M.M."/>
            <person name="Hossain M.Z."/>
            <person name="Ahmed R."/>
            <person name="Khan M.M."/>
            <person name="Islam R."/>
            <person name="Rashid M.M."/>
            <person name="Khan S.A."/>
            <person name="Rahman M.S."/>
            <person name="Alam M."/>
        </authorList>
    </citation>
    <scope>NUCLEOTIDE SEQUENCE [LARGE SCALE GENOMIC DNA]</scope>
    <source>
        <strain evidence="11">cv. CVL-1</strain>
        <tissue evidence="10">Whole seedling</tissue>
    </source>
</reference>
<keyword evidence="4" id="KW-0964">Secreted</keyword>
<dbReference type="EMBL" id="AWWV01010412">
    <property type="protein sequence ID" value="OMO79351.1"/>
    <property type="molecule type" value="Genomic_DNA"/>
</dbReference>
<protein>
    <submittedName>
        <fullName evidence="10">Glycoside hydrolase, family 28</fullName>
    </submittedName>
</protein>
<evidence type="ECO:0000313" key="11">
    <source>
        <dbReference type="Proteomes" id="UP000188268"/>
    </source>
</evidence>
<dbReference type="AlphaFoldDB" id="A0A1R3IA14"/>
<dbReference type="Proteomes" id="UP000188268">
    <property type="component" value="Unassembled WGS sequence"/>
</dbReference>
<keyword evidence="7" id="KW-0961">Cell wall biogenesis/degradation</keyword>
<evidence type="ECO:0000256" key="9">
    <source>
        <dbReference type="RuleBase" id="RU361169"/>
    </source>
</evidence>
<accession>A0A1R3IA14</accession>
<dbReference type="OMA" id="FEDIAMN"/>
<keyword evidence="3" id="KW-0134">Cell wall</keyword>
<evidence type="ECO:0000256" key="4">
    <source>
        <dbReference type="ARBA" id="ARBA00022525"/>
    </source>
</evidence>
<gene>
    <name evidence="10" type="ORF">CCACVL1_13732</name>
</gene>
<comment type="similarity">
    <text evidence="2 9">Belongs to the glycosyl hydrolase 28 family.</text>
</comment>